<protein>
    <submittedName>
        <fullName evidence="1">Uncharacterized protein</fullName>
    </submittedName>
</protein>
<reference evidence="1 2" key="1">
    <citation type="submission" date="2019-09" db="EMBL/GenBank/DDBJ databases">
        <authorList>
            <person name="Khan S.A."/>
            <person name="Jeon C.O."/>
            <person name="Chun B.H."/>
            <person name="Jeong S.E."/>
        </authorList>
    </citation>
    <scope>NUCLEOTIDE SEQUENCE [LARGE SCALE GENOMIC DNA]</scope>
    <source>
        <strain evidence="1 2">KCTC 42508</strain>
    </source>
</reference>
<comment type="caution">
    <text evidence="1">The sequence shown here is derived from an EMBL/GenBank/DDBJ whole genome shotgun (WGS) entry which is preliminary data.</text>
</comment>
<organism evidence="1 2">
    <name type="scientific">Maribacter flavus</name>
    <dbReference type="NCBI Taxonomy" id="1658664"/>
    <lineage>
        <taxon>Bacteria</taxon>
        <taxon>Pseudomonadati</taxon>
        <taxon>Bacteroidota</taxon>
        <taxon>Flavobacteriia</taxon>
        <taxon>Flavobacteriales</taxon>
        <taxon>Flavobacteriaceae</taxon>
        <taxon>Maribacter</taxon>
    </lineage>
</organism>
<dbReference type="AlphaFoldDB" id="A0A5B2TWB2"/>
<proteinExistence type="predicted"/>
<dbReference type="EMBL" id="VUOE01000001">
    <property type="protein sequence ID" value="KAA2218539.1"/>
    <property type="molecule type" value="Genomic_DNA"/>
</dbReference>
<evidence type="ECO:0000313" key="1">
    <source>
        <dbReference type="EMBL" id="KAA2218539.1"/>
    </source>
</evidence>
<dbReference type="RefSeq" id="WP_154917108.1">
    <property type="nucleotide sequence ID" value="NZ_VUOE01000001.1"/>
</dbReference>
<gene>
    <name evidence="1" type="ORF">F0361_02645</name>
</gene>
<sequence length="101" mass="12078">MRSEKYDLTKEELDKWIKDACLKAIGYLKVENYGGKYALVEKGIYTVVDRGHEVEHKKSREAIYSIFSRLINRYLNFERNGYSYHYNKGSWRRCKLNTVTK</sequence>
<dbReference type="Proteomes" id="UP000323188">
    <property type="component" value="Unassembled WGS sequence"/>
</dbReference>
<evidence type="ECO:0000313" key="2">
    <source>
        <dbReference type="Proteomes" id="UP000323188"/>
    </source>
</evidence>
<accession>A0A5B2TWB2</accession>
<name>A0A5B2TWB2_9FLAO</name>